<sequence>MPNYLAMNTTANSKPALDGKNESPQPVRTRTFVIEPSRTVTDNFFQQAKKQRSAVEELLSMYDESSGRASAQNSYFLTALLAARQEAHERPREIEALAKTTREHAEMMDKV</sequence>
<name>A0A8H3ZPL5_9PEZI</name>
<evidence type="ECO:0000313" key="2">
    <source>
        <dbReference type="EMBL" id="KAF0323062.1"/>
    </source>
</evidence>
<protein>
    <submittedName>
        <fullName evidence="2">Uncharacterized protein</fullName>
    </submittedName>
</protein>
<keyword evidence="3" id="KW-1185">Reference proteome</keyword>
<accession>A0A8H3ZPL5</accession>
<evidence type="ECO:0000313" key="3">
    <source>
        <dbReference type="Proteomes" id="UP000434172"/>
    </source>
</evidence>
<evidence type="ECO:0000256" key="1">
    <source>
        <dbReference type="SAM" id="MobiDB-lite"/>
    </source>
</evidence>
<dbReference type="Proteomes" id="UP000434172">
    <property type="component" value="Unassembled WGS sequence"/>
</dbReference>
<dbReference type="AlphaFoldDB" id="A0A8H3ZPL5"/>
<organism evidence="2 3">
    <name type="scientific">Colletotrichum asianum</name>
    <dbReference type="NCBI Taxonomy" id="702518"/>
    <lineage>
        <taxon>Eukaryota</taxon>
        <taxon>Fungi</taxon>
        <taxon>Dikarya</taxon>
        <taxon>Ascomycota</taxon>
        <taxon>Pezizomycotina</taxon>
        <taxon>Sordariomycetes</taxon>
        <taxon>Hypocreomycetidae</taxon>
        <taxon>Glomerellales</taxon>
        <taxon>Glomerellaceae</taxon>
        <taxon>Colletotrichum</taxon>
        <taxon>Colletotrichum gloeosporioides species complex</taxon>
    </lineage>
</organism>
<proteinExistence type="predicted"/>
<dbReference type="EMBL" id="WOWK01000055">
    <property type="protein sequence ID" value="KAF0323062.1"/>
    <property type="molecule type" value="Genomic_DNA"/>
</dbReference>
<gene>
    <name evidence="2" type="ORF">GQ607_009606</name>
</gene>
<feature type="region of interest" description="Disordered" evidence="1">
    <location>
        <begin position="1"/>
        <end position="26"/>
    </location>
</feature>
<dbReference type="OrthoDB" id="10456034at2759"/>
<feature type="compositionally biased region" description="Polar residues" evidence="1">
    <location>
        <begin position="1"/>
        <end position="13"/>
    </location>
</feature>
<comment type="caution">
    <text evidence="2">The sequence shown here is derived from an EMBL/GenBank/DDBJ whole genome shotgun (WGS) entry which is preliminary data.</text>
</comment>
<reference evidence="2 3" key="1">
    <citation type="submission" date="2019-12" db="EMBL/GenBank/DDBJ databases">
        <title>A genome sequence resource for the geographically widespread anthracnose pathogen Colletotrichum asianum.</title>
        <authorList>
            <person name="Meng Y."/>
        </authorList>
    </citation>
    <scope>NUCLEOTIDE SEQUENCE [LARGE SCALE GENOMIC DNA]</scope>
    <source>
        <strain evidence="2 3">ICMP 18580</strain>
    </source>
</reference>